<evidence type="ECO:0000313" key="3">
    <source>
        <dbReference type="Proteomes" id="UP000236654"/>
    </source>
</evidence>
<evidence type="ECO:0000313" key="2">
    <source>
        <dbReference type="EMBL" id="PKR80795.1"/>
    </source>
</evidence>
<feature type="transmembrane region" description="Helical" evidence="1">
    <location>
        <begin position="108"/>
        <end position="133"/>
    </location>
</feature>
<protein>
    <recommendedName>
        <fullName evidence="4">DUF4190 domain-containing protein</fullName>
    </recommendedName>
</protein>
<reference evidence="2 3" key="1">
    <citation type="submission" date="2017-12" db="EMBL/GenBank/DDBJ databases">
        <title>The draft genome sequence of Brumimicrobium saltpan LHR20.</title>
        <authorList>
            <person name="Do Z.-J."/>
            <person name="Luo H.-R."/>
        </authorList>
    </citation>
    <scope>NUCLEOTIDE SEQUENCE [LARGE SCALE GENOMIC DNA]</scope>
    <source>
        <strain evidence="2 3">LHR20</strain>
    </source>
</reference>
<evidence type="ECO:0000256" key="1">
    <source>
        <dbReference type="SAM" id="Phobius"/>
    </source>
</evidence>
<gene>
    <name evidence="2" type="ORF">CW751_08485</name>
</gene>
<dbReference type="EMBL" id="PJNI01000008">
    <property type="protein sequence ID" value="PKR80795.1"/>
    <property type="molecule type" value="Genomic_DNA"/>
</dbReference>
<feature type="transmembrane region" description="Helical" evidence="1">
    <location>
        <begin position="50"/>
        <end position="80"/>
    </location>
</feature>
<proteinExistence type="predicted"/>
<comment type="caution">
    <text evidence="2">The sequence shown here is derived from an EMBL/GenBank/DDBJ whole genome shotgun (WGS) entry which is preliminary data.</text>
</comment>
<sequence length="143" mass="16001">MSFFTGSIRQPQQIRRKSISFAKKEDMDNHKANTTEKHQDTLKQAPNSKIILVLGILSIFPGSFSFGLLGIILSIIALSLASGSQEQIKSTSMQYNTQSLNRLKTGKICAMIGLILSILFFFSLMIYALYFSASLLGEENYYM</sequence>
<name>A0A2I0R2L3_9FLAO</name>
<keyword evidence="3" id="KW-1185">Reference proteome</keyword>
<keyword evidence="1" id="KW-0472">Membrane</keyword>
<accession>A0A2I0R2L3</accession>
<evidence type="ECO:0008006" key="4">
    <source>
        <dbReference type="Google" id="ProtNLM"/>
    </source>
</evidence>
<keyword evidence="1" id="KW-1133">Transmembrane helix</keyword>
<keyword evidence="1" id="KW-0812">Transmembrane</keyword>
<dbReference type="AlphaFoldDB" id="A0A2I0R2L3"/>
<organism evidence="2 3">
    <name type="scientific">Brumimicrobium salinarum</name>
    <dbReference type="NCBI Taxonomy" id="2058658"/>
    <lineage>
        <taxon>Bacteria</taxon>
        <taxon>Pseudomonadati</taxon>
        <taxon>Bacteroidota</taxon>
        <taxon>Flavobacteriia</taxon>
        <taxon>Flavobacteriales</taxon>
        <taxon>Crocinitomicaceae</taxon>
        <taxon>Brumimicrobium</taxon>
    </lineage>
</organism>
<dbReference type="RefSeq" id="WP_101334577.1">
    <property type="nucleotide sequence ID" value="NZ_PJNI01000008.1"/>
</dbReference>
<dbReference type="Proteomes" id="UP000236654">
    <property type="component" value="Unassembled WGS sequence"/>
</dbReference>